<sequence length="288" mass="32373">MFKTKIEGDLFGAGGTETYSNSYGLRLRRAYGELGHLLVGQEWSTFIDLASYAETVDFGGPAGSLFIRQPLIRWTQPMGFGSLQFALENPESTFTSKDGSAPTSSDGESIPDIIVRANVDTGFGHFSLAAMGRQLIIDDGLYDDDTFGGAASFTAVIPTFNKDKFRFQFNYGNALGRYMEAEFADAFINPVTRKIETNVQYGGLVAYQHFWTDSLRSTLIYSYAERDNDLKYVPDTVDKSYQSVHANLFWSPVKRINFGLEYIWAMREVENGDDGDINRLQFGFQYLF</sequence>
<evidence type="ECO:0008006" key="3">
    <source>
        <dbReference type="Google" id="ProtNLM"/>
    </source>
</evidence>
<organism evidence="1 2">
    <name type="scientific">Desulfomarina profundi</name>
    <dbReference type="NCBI Taxonomy" id="2772557"/>
    <lineage>
        <taxon>Bacteria</taxon>
        <taxon>Pseudomonadati</taxon>
        <taxon>Thermodesulfobacteriota</taxon>
        <taxon>Desulfobulbia</taxon>
        <taxon>Desulfobulbales</taxon>
        <taxon>Desulfobulbaceae</taxon>
        <taxon>Desulfomarina</taxon>
    </lineage>
</organism>
<proteinExistence type="predicted"/>
<keyword evidence="2" id="KW-1185">Reference proteome</keyword>
<evidence type="ECO:0000313" key="1">
    <source>
        <dbReference type="EMBL" id="BCL61527.1"/>
    </source>
</evidence>
<evidence type="ECO:0000313" key="2">
    <source>
        <dbReference type="Proteomes" id="UP000826725"/>
    </source>
</evidence>
<dbReference type="KEGG" id="dbk:DGMP_22200"/>
<accession>A0A8D5FH52</accession>
<reference evidence="1" key="1">
    <citation type="submission" date="2020-09" db="EMBL/GenBank/DDBJ databases">
        <title>Desulfogranum mesoprofundum gen. nov., sp. nov., a novel mesophilic, sulfate-reducing chemolithoautotroph isolated from a deep-sea hydrothermal vent chimney in the Suiyo Seamount.</title>
        <authorList>
            <person name="Hashimoto Y."/>
            <person name="Nakagawa S."/>
        </authorList>
    </citation>
    <scope>NUCLEOTIDE SEQUENCE</scope>
    <source>
        <strain evidence="1">KT2</strain>
    </source>
</reference>
<protein>
    <recommendedName>
        <fullName evidence="3">Porin</fullName>
    </recommendedName>
</protein>
<dbReference type="InterPro" id="IPR045748">
    <property type="entry name" value="DcaP"/>
</dbReference>
<name>A0A8D5FH52_9BACT</name>
<dbReference type="Pfam" id="PF19577">
    <property type="entry name" value="DcaP"/>
    <property type="match status" value="1"/>
</dbReference>
<dbReference type="EMBL" id="AP024086">
    <property type="protein sequence ID" value="BCL61527.1"/>
    <property type="molecule type" value="Genomic_DNA"/>
</dbReference>
<dbReference type="Proteomes" id="UP000826725">
    <property type="component" value="Chromosome"/>
</dbReference>
<dbReference type="AlphaFoldDB" id="A0A8D5FH52"/>
<gene>
    <name evidence="1" type="ORF">DGMP_22200</name>
</gene>